<name>A0A160T4M1_9CHLR</name>
<evidence type="ECO:0000256" key="8">
    <source>
        <dbReference type="RuleBase" id="RU004075"/>
    </source>
</evidence>
<dbReference type="InterPro" id="IPR024169">
    <property type="entry name" value="SP_NH2Trfase/AEP_transaminase"/>
</dbReference>
<dbReference type="FunFam" id="3.40.640.10:FF:000027">
    <property type="entry name" value="Serine--pyruvate aminotransferase, mitochondrial"/>
    <property type="match status" value="1"/>
</dbReference>
<keyword evidence="3" id="KW-0032">Aminotransferase</keyword>
<evidence type="ECO:0000256" key="6">
    <source>
        <dbReference type="PIRSR" id="PIRSR000524-1"/>
    </source>
</evidence>
<evidence type="ECO:0000313" key="11">
    <source>
        <dbReference type="EMBL" id="CUS04814.2"/>
    </source>
</evidence>
<comment type="cofactor">
    <cofactor evidence="1 7 9">
        <name>pyridoxal 5'-phosphate</name>
        <dbReference type="ChEBI" id="CHEBI:597326"/>
    </cofactor>
</comment>
<feature type="binding site" evidence="6">
    <location>
        <position position="358"/>
    </location>
    <ligand>
        <name>substrate</name>
    </ligand>
</feature>
<evidence type="ECO:0000313" key="12">
    <source>
        <dbReference type="Proteomes" id="UP000215027"/>
    </source>
</evidence>
<dbReference type="PANTHER" id="PTHR21152">
    <property type="entry name" value="AMINOTRANSFERASE CLASS V"/>
    <property type="match status" value="1"/>
</dbReference>
<reference evidence="11" key="1">
    <citation type="submission" date="2016-01" db="EMBL/GenBank/DDBJ databases">
        <authorList>
            <person name="Mcilroy J.S."/>
            <person name="Karst M S."/>
            <person name="Albertsen M."/>
        </authorList>
    </citation>
    <scope>NUCLEOTIDE SEQUENCE</scope>
    <source>
        <strain evidence="11">Cfx-K</strain>
    </source>
</reference>
<proteinExistence type="inferred from homology"/>
<dbReference type="AlphaFoldDB" id="A0A160T4M1"/>
<dbReference type="Proteomes" id="UP000215027">
    <property type="component" value="Chromosome I"/>
</dbReference>
<accession>A0A160T4M1</accession>
<keyword evidence="5 7" id="KW-0663">Pyridoxal phosphate</keyword>
<dbReference type="PANTHER" id="PTHR21152:SF40">
    <property type="entry name" value="ALANINE--GLYOXYLATE AMINOTRANSFERASE"/>
    <property type="match status" value="1"/>
</dbReference>
<dbReference type="PROSITE" id="PS00595">
    <property type="entry name" value="AA_TRANSFER_CLASS_5"/>
    <property type="match status" value="1"/>
</dbReference>
<dbReference type="InterPro" id="IPR015424">
    <property type="entry name" value="PyrdxlP-dep_Trfase"/>
</dbReference>
<evidence type="ECO:0000256" key="1">
    <source>
        <dbReference type="ARBA" id="ARBA00001933"/>
    </source>
</evidence>
<dbReference type="InterPro" id="IPR020578">
    <property type="entry name" value="Aminotrans_V_PyrdxlP_BS"/>
</dbReference>
<dbReference type="Gene3D" id="3.40.640.10">
    <property type="entry name" value="Type I PLP-dependent aspartate aminotransferase-like (Major domain)"/>
    <property type="match status" value="1"/>
</dbReference>
<comment type="similarity">
    <text evidence="2 8">Belongs to the class-V pyridoxal-phosphate-dependent aminotransferase family.</text>
</comment>
<dbReference type="OrthoDB" id="389074at2"/>
<dbReference type="InterPro" id="IPR000192">
    <property type="entry name" value="Aminotrans_V_dom"/>
</dbReference>
<dbReference type="Gene3D" id="3.90.1150.10">
    <property type="entry name" value="Aspartate Aminotransferase, domain 1"/>
    <property type="match status" value="1"/>
</dbReference>
<dbReference type="PIRSF" id="PIRSF000524">
    <property type="entry name" value="SPT"/>
    <property type="match status" value="1"/>
</dbReference>
<dbReference type="KEGG" id="pbf:CFX0092_A2936"/>
<dbReference type="EMBL" id="LN890655">
    <property type="protein sequence ID" value="CUS04814.2"/>
    <property type="molecule type" value="Genomic_DNA"/>
</dbReference>
<dbReference type="EC" id="2.-.-.-" evidence="11"/>
<keyword evidence="12" id="KW-1185">Reference proteome</keyword>
<dbReference type="GO" id="GO:0008453">
    <property type="term" value="F:alanine-glyoxylate transaminase activity"/>
    <property type="evidence" value="ECO:0007669"/>
    <property type="project" value="TreeGrafter"/>
</dbReference>
<keyword evidence="4 11" id="KW-0808">Transferase</keyword>
<organism evidence="11 12">
    <name type="scientific">Candidatus Promineifilum breve</name>
    <dbReference type="NCBI Taxonomy" id="1806508"/>
    <lineage>
        <taxon>Bacteria</taxon>
        <taxon>Bacillati</taxon>
        <taxon>Chloroflexota</taxon>
        <taxon>Ardenticatenia</taxon>
        <taxon>Candidatus Promineifilales</taxon>
        <taxon>Candidatus Promineifilaceae</taxon>
        <taxon>Candidatus Promineifilum</taxon>
    </lineage>
</organism>
<feature type="modified residue" description="N6-(pyridoxal phosphate)lysine" evidence="7">
    <location>
        <position position="210"/>
    </location>
</feature>
<evidence type="ECO:0000256" key="5">
    <source>
        <dbReference type="ARBA" id="ARBA00022898"/>
    </source>
</evidence>
<dbReference type="GO" id="GO:0019265">
    <property type="term" value="P:glycine biosynthetic process, by transamination of glyoxylate"/>
    <property type="evidence" value="ECO:0007669"/>
    <property type="project" value="TreeGrafter"/>
</dbReference>
<feature type="domain" description="Aminotransferase class V" evidence="10">
    <location>
        <begin position="46"/>
        <end position="349"/>
    </location>
</feature>
<dbReference type="GO" id="GO:0004760">
    <property type="term" value="F:L-serine-pyruvate transaminase activity"/>
    <property type="evidence" value="ECO:0007669"/>
    <property type="project" value="TreeGrafter"/>
</dbReference>
<dbReference type="InterPro" id="IPR015421">
    <property type="entry name" value="PyrdxlP-dep_Trfase_major"/>
</dbReference>
<protein>
    <submittedName>
        <fullName evidence="11">Purine catabolism protein PucG</fullName>
        <ecNumber evidence="11">2.-.-.-</ecNumber>
    </submittedName>
</protein>
<evidence type="ECO:0000256" key="4">
    <source>
        <dbReference type="ARBA" id="ARBA00022679"/>
    </source>
</evidence>
<dbReference type="Pfam" id="PF00266">
    <property type="entry name" value="Aminotran_5"/>
    <property type="match status" value="1"/>
</dbReference>
<dbReference type="SUPFAM" id="SSF53383">
    <property type="entry name" value="PLP-dependent transferases"/>
    <property type="match status" value="1"/>
</dbReference>
<dbReference type="InterPro" id="IPR015422">
    <property type="entry name" value="PyrdxlP-dep_Trfase_small"/>
</dbReference>
<evidence type="ECO:0000259" key="10">
    <source>
        <dbReference type="Pfam" id="PF00266"/>
    </source>
</evidence>
<gene>
    <name evidence="11" type="primary">pucG</name>
    <name evidence="11" type="ORF">CFX0092_A2936</name>
</gene>
<dbReference type="RefSeq" id="WP_095044098.1">
    <property type="nucleotide sequence ID" value="NZ_LN890655.1"/>
</dbReference>
<evidence type="ECO:0000256" key="2">
    <source>
        <dbReference type="ARBA" id="ARBA00009236"/>
    </source>
</evidence>
<evidence type="ECO:0000256" key="7">
    <source>
        <dbReference type="PIRSR" id="PIRSR000524-50"/>
    </source>
</evidence>
<evidence type="ECO:0000256" key="3">
    <source>
        <dbReference type="ARBA" id="ARBA00022576"/>
    </source>
</evidence>
<evidence type="ECO:0000256" key="9">
    <source>
        <dbReference type="RuleBase" id="RU004504"/>
    </source>
</evidence>
<sequence>MSINTIPIADNHRLSLPTIDMPPRILLGAGPSNSHPRVFAAMIAPTVGHLDPTFIRVMDEVSELLRYAWQTDNEFTIATSGTGSSAMEAAFANVVEPGDRVLVGVNGYFGRRMVDMAGRYGADVRCLEVTWGEAFTLEAIRQGMETHRPQVLALVHAETSTGVRQPLDGLSELCREHDCLLLVDTVTSLGGVPLHVDAWGLDIAYSGSQKCLSAPSGVAPITFGPRALTKIHNRRTPIANWYMNAELLGKYWAGSPRAYHHTAPMHLFYALREGLRLVAEEGLAERWARHQATAEAFWAGLEELGLTPHVPREIRLPSLTTVRVPEGVDAAAVSRRLLTEYNIEIAGGLGDLAGKVWRVGLMGYNARRETVAVLLRALAEVL</sequence>
<dbReference type="CDD" id="cd06451">
    <property type="entry name" value="AGAT_like"/>
    <property type="match status" value="1"/>
</dbReference>